<dbReference type="GO" id="GO:0008658">
    <property type="term" value="F:penicillin binding"/>
    <property type="evidence" value="ECO:0007669"/>
    <property type="project" value="InterPro"/>
</dbReference>
<feature type="domain" description="Glycosyl transferase family 51" evidence="15">
    <location>
        <begin position="120"/>
        <end position="288"/>
    </location>
</feature>
<reference evidence="17" key="1">
    <citation type="submission" date="2020-07" db="EMBL/GenBank/DDBJ databases">
        <title>Huge and variable diversity of episymbiotic CPR bacteria and DPANN archaea in groundwater ecosystems.</title>
        <authorList>
            <person name="He C.Y."/>
            <person name="Keren R."/>
            <person name="Whittaker M."/>
            <person name="Farag I.F."/>
            <person name="Doudna J."/>
            <person name="Cate J.H.D."/>
            <person name="Banfield J.F."/>
        </authorList>
    </citation>
    <scope>NUCLEOTIDE SEQUENCE</scope>
    <source>
        <strain evidence="17">NC_groundwater_1818_Pr3_B-0.1um_66_35</strain>
    </source>
</reference>
<keyword evidence="13" id="KW-1133">Transmembrane helix</keyword>
<evidence type="ECO:0000256" key="11">
    <source>
        <dbReference type="ARBA" id="ARBA00049902"/>
    </source>
</evidence>
<evidence type="ECO:0000256" key="5">
    <source>
        <dbReference type="ARBA" id="ARBA00022670"/>
    </source>
</evidence>
<dbReference type="Pfam" id="PF06832">
    <property type="entry name" value="BiPBP_C"/>
    <property type="match status" value="1"/>
</dbReference>
<dbReference type="Gene3D" id="3.40.710.10">
    <property type="entry name" value="DD-peptidase/beta-lactamase superfamily"/>
    <property type="match status" value="1"/>
</dbReference>
<dbReference type="InterPro" id="IPR001460">
    <property type="entry name" value="PCN-bd_Tpept"/>
</dbReference>
<comment type="similarity">
    <text evidence="2">In the C-terminal section; belongs to the transpeptidase family.</text>
</comment>
<feature type="domain" description="Penicillin-binding protein transpeptidase" evidence="14">
    <location>
        <begin position="366"/>
        <end position="580"/>
    </location>
</feature>
<feature type="domain" description="Penicillin-binding C-terminal" evidence="16">
    <location>
        <begin position="664"/>
        <end position="747"/>
    </location>
</feature>
<dbReference type="Gene3D" id="1.10.3810.10">
    <property type="entry name" value="Biosynthetic peptidoglycan transglycosylase-like"/>
    <property type="match status" value="1"/>
</dbReference>
<name>A0A933W3N6_RHOPL</name>
<protein>
    <recommendedName>
        <fullName evidence="10">peptidoglycan glycosyltransferase</fullName>
        <ecNumber evidence="10">2.4.99.28</ecNumber>
    </recommendedName>
</protein>
<keyword evidence="13" id="KW-0472">Membrane</keyword>
<dbReference type="GO" id="GO:0004180">
    <property type="term" value="F:carboxypeptidase activity"/>
    <property type="evidence" value="ECO:0007669"/>
    <property type="project" value="UniProtKB-KW"/>
</dbReference>
<keyword evidence="9" id="KW-0511">Multifunctional enzyme</keyword>
<dbReference type="InterPro" id="IPR036950">
    <property type="entry name" value="PBP_transglycosylase"/>
</dbReference>
<evidence type="ECO:0000313" key="18">
    <source>
        <dbReference type="Proteomes" id="UP000782519"/>
    </source>
</evidence>
<feature type="transmembrane region" description="Helical" evidence="13">
    <location>
        <begin position="68"/>
        <end position="88"/>
    </location>
</feature>
<dbReference type="Pfam" id="PF00905">
    <property type="entry name" value="Transpeptidase"/>
    <property type="match status" value="1"/>
</dbReference>
<evidence type="ECO:0000313" key="17">
    <source>
        <dbReference type="EMBL" id="MBI5132365.1"/>
    </source>
</evidence>
<evidence type="ECO:0000259" key="16">
    <source>
        <dbReference type="Pfam" id="PF06832"/>
    </source>
</evidence>
<dbReference type="NCBIfam" id="TIGR02073">
    <property type="entry name" value="PBP_1c"/>
    <property type="match status" value="1"/>
</dbReference>
<evidence type="ECO:0000256" key="13">
    <source>
        <dbReference type="SAM" id="Phobius"/>
    </source>
</evidence>
<dbReference type="SUPFAM" id="SSF56601">
    <property type="entry name" value="beta-lactamase/transpeptidase-like"/>
    <property type="match status" value="1"/>
</dbReference>
<dbReference type="InterPro" id="IPR023346">
    <property type="entry name" value="Lysozyme-like_dom_sf"/>
</dbReference>
<comment type="similarity">
    <text evidence="3">In the N-terminal section; belongs to the glycosyltransferase 51 family.</text>
</comment>
<accession>A0A933W3N6</accession>
<comment type="caution">
    <text evidence="17">The sequence shown here is derived from an EMBL/GenBank/DDBJ whole genome shotgun (WGS) entry which is preliminary data.</text>
</comment>
<dbReference type="AlphaFoldDB" id="A0A933W3N6"/>
<keyword evidence="6" id="KW-0328">Glycosyltransferase</keyword>
<dbReference type="Pfam" id="PF00912">
    <property type="entry name" value="Transgly"/>
    <property type="match status" value="1"/>
</dbReference>
<dbReference type="InterPro" id="IPR001264">
    <property type="entry name" value="Glyco_trans_51"/>
</dbReference>
<dbReference type="GO" id="GO:0030288">
    <property type="term" value="C:outer membrane-bounded periplasmic space"/>
    <property type="evidence" value="ECO:0007669"/>
    <property type="project" value="TreeGrafter"/>
</dbReference>
<evidence type="ECO:0000256" key="3">
    <source>
        <dbReference type="ARBA" id="ARBA00007739"/>
    </source>
</evidence>
<dbReference type="GO" id="GO:0009252">
    <property type="term" value="P:peptidoglycan biosynthetic process"/>
    <property type="evidence" value="ECO:0007669"/>
    <property type="project" value="InterPro"/>
</dbReference>
<dbReference type="PANTHER" id="PTHR32282:SF15">
    <property type="entry name" value="PENICILLIN-BINDING PROTEIN 1C"/>
    <property type="match status" value="1"/>
</dbReference>
<evidence type="ECO:0000256" key="4">
    <source>
        <dbReference type="ARBA" id="ARBA00022645"/>
    </source>
</evidence>
<dbReference type="EMBL" id="JACRJB010000066">
    <property type="protein sequence ID" value="MBI5132365.1"/>
    <property type="molecule type" value="Genomic_DNA"/>
</dbReference>
<evidence type="ECO:0000259" key="14">
    <source>
        <dbReference type="Pfam" id="PF00905"/>
    </source>
</evidence>
<dbReference type="PANTHER" id="PTHR32282">
    <property type="entry name" value="BINDING PROTEIN TRANSPEPTIDASE, PUTATIVE-RELATED"/>
    <property type="match status" value="1"/>
</dbReference>
<evidence type="ECO:0000256" key="9">
    <source>
        <dbReference type="ARBA" id="ARBA00023268"/>
    </source>
</evidence>
<dbReference type="SUPFAM" id="SSF53955">
    <property type="entry name" value="Lysozyme-like"/>
    <property type="match status" value="1"/>
</dbReference>
<keyword evidence="8" id="KW-0378">Hydrolase</keyword>
<comment type="pathway">
    <text evidence="1">Cell wall biogenesis; peptidoglycan biosynthesis.</text>
</comment>
<sequence length="750" mass="80046">MSKGPTSPDLTDADTSCPGRGAARSAAPQTRDPGSAAEVTGTPDQQRTTPQERRTALHPGNGRLLRRAAFAVFAIIGVSIASLVAYAASLGPLPLDEARKTSVSVVDRHGKLLRAYAMADGRWRLPVDAKTGVDPRYLQQLIAYEDKRFWSHHGVDPLAIGRAALQLVTRGHIVSGGSTITMQLARLMEPRRERSLHAKLRQMVRAVELERQLSKSQILDLYLALAPYGGNLEGIRAASIAYFGKEPKRLTLAESALLVALPQSPETRRLDRHPAAAQAARDRVLARMVEDGVVSAEDAAQARAVPVARARKPMPVLAPHSADQATSLVKDSPVIRLTLDAGIQRALETLARDRAVALGPDISIGLMAVDNETGDVLAHVGSADYFDDRRAGQVDMTRAVRSPGSTLKPFIYGLAFEDGFVHPESLIDDRPVRFGAYAPENFDMTFQGTVTVRKALQLSLNVPAIELLDRVGSSRLASRLKQAGGSLVLPKDEAPGLAMGLGGVGVRLADLVQLYSGVARLGSVVPLREIASENKGERETLRLLDKVAAWQVGNVLIGTPPPENAARNQIAFKTGTSYGYRDAWSVGFDGRMTIGVWVGRPDGAPVPGLTGRIAAAPVLFDAFARSGQLRTPLPKPPRGTLTASNAQLPLPLRRFRPAGDLIRAGNEQALRIQFPLNGSRIDGVSQASTGALPVKVAGGVLPMTVMVNGISAGEIDGRRQRLIAPPGPGFVRLTVMDAVGAADTVVVRIQ</sequence>
<evidence type="ECO:0000256" key="12">
    <source>
        <dbReference type="SAM" id="MobiDB-lite"/>
    </source>
</evidence>
<evidence type="ECO:0000256" key="1">
    <source>
        <dbReference type="ARBA" id="ARBA00004752"/>
    </source>
</evidence>
<evidence type="ECO:0000259" key="15">
    <source>
        <dbReference type="Pfam" id="PF00912"/>
    </source>
</evidence>
<evidence type="ECO:0000256" key="10">
    <source>
        <dbReference type="ARBA" id="ARBA00044770"/>
    </source>
</evidence>
<proteinExistence type="inferred from homology"/>
<dbReference type="InterPro" id="IPR009647">
    <property type="entry name" value="PBP_C"/>
</dbReference>
<dbReference type="InterPro" id="IPR012338">
    <property type="entry name" value="Beta-lactam/transpept-like"/>
</dbReference>
<evidence type="ECO:0000256" key="7">
    <source>
        <dbReference type="ARBA" id="ARBA00022679"/>
    </source>
</evidence>
<feature type="region of interest" description="Disordered" evidence="12">
    <location>
        <begin position="1"/>
        <end position="60"/>
    </location>
</feature>
<dbReference type="Proteomes" id="UP000782519">
    <property type="component" value="Unassembled WGS sequence"/>
</dbReference>
<dbReference type="EC" id="2.4.99.28" evidence="10"/>
<keyword evidence="4" id="KW-0121">Carboxypeptidase</keyword>
<comment type="catalytic activity">
    <reaction evidence="11">
        <text>[GlcNAc-(1-&gt;4)-Mur2Ac(oyl-L-Ala-gamma-D-Glu-L-Lys-D-Ala-D-Ala)](n)-di-trans,octa-cis-undecaprenyl diphosphate + beta-D-GlcNAc-(1-&gt;4)-Mur2Ac(oyl-L-Ala-gamma-D-Glu-L-Lys-D-Ala-D-Ala)-di-trans,octa-cis-undecaprenyl diphosphate = [GlcNAc-(1-&gt;4)-Mur2Ac(oyl-L-Ala-gamma-D-Glu-L-Lys-D-Ala-D-Ala)](n+1)-di-trans,octa-cis-undecaprenyl diphosphate + di-trans,octa-cis-undecaprenyl diphosphate + H(+)</text>
        <dbReference type="Rhea" id="RHEA:23708"/>
        <dbReference type="Rhea" id="RHEA-COMP:9602"/>
        <dbReference type="Rhea" id="RHEA-COMP:9603"/>
        <dbReference type="ChEBI" id="CHEBI:15378"/>
        <dbReference type="ChEBI" id="CHEBI:58405"/>
        <dbReference type="ChEBI" id="CHEBI:60033"/>
        <dbReference type="ChEBI" id="CHEBI:78435"/>
        <dbReference type="EC" id="2.4.99.28"/>
    </reaction>
</comment>
<gene>
    <name evidence="17" type="primary">pbpC</name>
    <name evidence="17" type="ORF">HZA66_23240</name>
</gene>
<organism evidence="17 18">
    <name type="scientific">Rhodopseudomonas palustris</name>
    <dbReference type="NCBI Taxonomy" id="1076"/>
    <lineage>
        <taxon>Bacteria</taxon>
        <taxon>Pseudomonadati</taxon>
        <taxon>Pseudomonadota</taxon>
        <taxon>Alphaproteobacteria</taxon>
        <taxon>Hyphomicrobiales</taxon>
        <taxon>Nitrobacteraceae</taxon>
        <taxon>Rhodopseudomonas</taxon>
    </lineage>
</organism>
<evidence type="ECO:0000256" key="6">
    <source>
        <dbReference type="ARBA" id="ARBA00022676"/>
    </source>
</evidence>
<keyword evidence="7" id="KW-0808">Transferase</keyword>
<keyword evidence="5" id="KW-0645">Protease</keyword>
<dbReference type="InterPro" id="IPR050396">
    <property type="entry name" value="Glycosyltr_51/Transpeptidase"/>
</dbReference>
<evidence type="ECO:0000256" key="8">
    <source>
        <dbReference type="ARBA" id="ARBA00022801"/>
    </source>
</evidence>
<dbReference type="GO" id="GO:0006508">
    <property type="term" value="P:proteolysis"/>
    <property type="evidence" value="ECO:0007669"/>
    <property type="project" value="UniProtKB-KW"/>
</dbReference>
<keyword evidence="13" id="KW-0812">Transmembrane</keyword>
<dbReference type="GO" id="GO:0008955">
    <property type="term" value="F:peptidoglycan glycosyltransferase activity"/>
    <property type="evidence" value="ECO:0007669"/>
    <property type="project" value="UniProtKB-EC"/>
</dbReference>
<evidence type="ECO:0000256" key="2">
    <source>
        <dbReference type="ARBA" id="ARBA00007090"/>
    </source>
</evidence>
<dbReference type="InterPro" id="IPR011815">
    <property type="entry name" value="PBP_1c"/>
</dbReference>